<sequence>MGNHGEGDNPNCCCRFHPEQTIVGVCALCLRERLLVLAANSEQKPLKQSKSSAIIGKVFALPSFYLSHANNKFDDEAASASISSLEESFISIKFEENGHASWYSNRSIPSSTGLFIDCTKHRSSSRSMAEHSDETVLKWCDRIGQLAKYWKNKKQRSINKTCKKKQQCN</sequence>
<evidence type="ECO:0000313" key="1">
    <source>
        <dbReference type="EMBL" id="KAG6472246.1"/>
    </source>
</evidence>
<gene>
    <name evidence="1" type="ORF">ZIOFF_069706</name>
</gene>
<protein>
    <submittedName>
        <fullName evidence="1">Uncharacterized protein</fullName>
    </submittedName>
</protein>
<dbReference type="InterPro" id="IPR008004">
    <property type="entry name" value="OCTOPUS-like"/>
</dbReference>
<reference evidence="1 2" key="1">
    <citation type="submission" date="2020-08" db="EMBL/GenBank/DDBJ databases">
        <title>Plant Genome Project.</title>
        <authorList>
            <person name="Zhang R.-G."/>
        </authorList>
    </citation>
    <scope>NUCLEOTIDE SEQUENCE [LARGE SCALE GENOMIC DNA]</scope>
    <source>
        <tissue evidence="1">Rhizome</tissue>
    </source>
</reference>
<keyword evidence="2" id="KW-1185">Reference proteome</keyword>
<accession>A0A8J5BHI7</accession>
<proteinExistence type="predicted"/>
<name>A0A8J5BHI7_ZINOF</name>
<dbReference type="Proteomes" id="UP000734854">
    <property type="component" value="Unassembled WGS sequence"/>
</dbReference>
<dbReference type="Pfam" id="PF05340">
    <property type="entry name" value="DUF740"/>
    <property type="match status" value="1"/>
</dbReference>
<dbReference type="AlphaFoldDB" id="A0A8J5BHI7"/>
<comment type="caution">
    <text evidence="1">The sequence shown here is derived from an EMBL/GenBank/DDBJ whole genome shotgun (WGS) entry which is preliminary data.</text>
</comment>
<dbReference type="PANTHER" id="PTHR35995:SF1">
    <property type="entry name" value="OS04G0690500 PROTEIN"/>
    <property type="match status" value="1"/>
</dbReference>
<dbReference type="EMBL" id="JACMSC010000020">
    <property type="protein sequence ID" value="KAG6472246.1"/>
    <property type="molecule type" value="Genomic_DNA"/>
</dbReference>
<dbReference type="OrthoDB" id="1924480at2759"/>
<evidence type="ECO:0000313" key="2">
    <source>
        <dbReference type="Proteomes" id="UP000734854"/>
    </source>
</evidence>
<organism evidence="1 2">
    <name type="scientific">Zingiber officinale</name>
    <name type="common">Ginger</name>
    <name type="synonym">Amomum zingiber</name>
    <dbReference type="NCBI Taxonomy" id="94328"/>
    <lineage>
        <taxon>Eukaryota</taxon>
        <taxon>Viridiplantae</taxon>
        <taxon>Streptophyta</taxon>
        <taxon>Embryophyta</taxon>
        <taxon>Tracheophyta</taxon>
        <taxon>Spermatophyta</taxon>
        <taxon>Magnoliopsida</taxon>
        <taxon>Liliopsida</taxon>
        <taxon>Zingiberales</taxon>
        <taxon>Zingiberaceae</taxon>
        <taxon>Zingiber</taxon>
    </lineage>
</organism>
<dbReference type="PANTHER" id="PTHR35995">
    <property type="entry name" value="OS04G0690500 PROTEIN"/>
    <property type="match status" value="1"/>
</dbReference>